<dbReference type="AlphaFoldDB" id="A0A2U1JHY7"/>
<dbReference type="Proteomes" id="UP000245449">
    <property type="component" value="Unassembled WGS sequence"/>
</dbReference>
<keyword evidence="1" id="KW-0449">Lipoprotein</keyword>
<dbReference type="RefSeq" id="WP_116725340.1">
    <property type="nucleotide sequence ID" value="NZ_QCZI01000013.1"/>
</dbReference>
<comment type="caution">
    <text evidence="1">The sequence shown here is derived from an EMBL/GenBank/DDBJ whole genome shotgun (WGS) entry which is preliminary data.</text>
</comment>
<dbReference type="NCBIfam" id="TIGR03511">
    <property type="entry name" value="GldH_lipo"/>
    <property type="match status" value="1"/>
</dbReference>
<dbReference type="Pfam" id="PF14109">
    <property type="entry name" value="GldH_lipo"/>
    <property type="match status" value="1"/>
</dbReference>
<name>A0A2U1JHY7_9FLAO</name>
<sequence>MNLKSSFHSFIIKTVLFCFASTLLLVSCDKKRVFDEYKSVGTGWNKDSIVSFDLPKLDTSKKYNLFLNVRDNNEYPFNNLFLIVSLEQPNRVTLVDTLQYLMANPDGTLLGDGFTDVKESKLIYKERFKFKTGNYKIHIKQAVRKTGKVAGVEKLEGITDVGFRIEKLD</sequence>
<protein>
    <submittedName>
        <fullName evidence="1">Gliding motility lipoprotein GldH</fullName>
    </submittedName>
</protein>
<proteinExistence type="predicted"/>
<organism evidence="1 2">
    <name type="scientific">Flavobacterium psychrotolerans</name>
    <dbReference type="NCBI Taxonomy" id="2169410"/>
    <lineage>
        <taxon>Bacteria</taxon>
        <taxon>Pseudomonadati</taxon>
        <taxon>Bacteroidota</taxon>
        <taxon>Flavobacteriia</taxon>
        <taxon>Flavobacteriales</taxon>
        <taxon>Flavobacteriaceae</taxon>
        <taxon>Flavobacterium</taxon>
    </lineage>
</organism>
<accession>A0A2U1JHY7</accession>
<evidence type="ECO:0000313" key="2">
    <source>
        <dbReference type="Proteomes" id="UP000245449"/>
    </source>
</evidence>
<keyword evidence="2" id="KW-1185">Reference proteome</keyword>
<dbReference type="PROSITE" id="PS51257">
    <property type="entry name" value="PROKAR_LIPOPROTEIN"/>
    <property type="match status" value="1"/>
</dbReference>
<evidence type="ECO:0000313" key="1">
    <source>
        <dbReference type="EMBL" id="PWA04528.1"/>
    </source>
</evidence>
<dbReference type="EMBL" id="QCZI01000013">
    <property type="protein sequence ID" value="PWA04528.1"/>
    <property type="molecule type" value="Genomic_DNA"/>
</dbReference>
<dbReference type="InterPro" id="IPR020018">
    <property type="entry name" value="Motility-assoc_lipoprot_GldH"/>
</dbReference>
<reference evidence="1 2" key="1">
    <citation type="submission" date="2018-04" db="EMBL/GenBank/DDBJ databases">
        <title>Flavobacterium sp. nov., isolated from glacier ice.</title>
        <authorList>
            <person name="Liu Q."/>
            <person name="Xin Y.-H."/>
        </authorList>
    </citation>
    <scope>NUCLEOTIDE SEQUENCE [LARGE SCALE GENOMIC DNA]</scope>
    <source>
        <strain evidence="1 2">RB1R5</strain>
    </source>
</reference>
<gene>
    <name evidence="1" type="ORF">DB895_10590</name>
</gene>
<dbReference type="OrthoDB" id="982482at2"/>